<keyword evidence="3" id="KW-1185">Reference proteome</keyword>
<evidence type="ECO:0000313" key="2">
    <source>
        <dbReference type="EMBL" id="MFH4977527.1"/>
    </source>
</evidence>
<dbReference type="PANTHER" id="PTHR11158">
    <property type="entry name" value="MSF1/PX19 RELATED"/>
    <property type="match status" value="1"/>
</dbReference>
<sequence length="197" mass="22082">MKIWTSEHVFDHPWSVVVNAAWQKYPNPMNGAVTGMDVVKQNLTGDGVLHSERIIQSRFPIPSWVSSLTGFSGTQYSHEVTEIDPSKQVMNLTTRNVNGSSFLRVDEKLIYSPDPNNPERTVLRQEAAVTVILPAFTDYCEKTFLSVYQSNADKGRKGIEWVIDQFKRYSVSDLSSKMSSGVCDVSGNVLAFNSNNR</sequence>
<dbReference type="AlphaFoldDB" id="A0ABD6ELT5"/>
<protein>
    <recommendedName>
        <fullName evidence="1">PRELI/MSF1 domain-containing protein</fullName>
    </recommendedName>
</protein>
<dbReference type="InterPro" id="IPR006797">
    <property type="entry name" value="PRELI/MSF1_dom"/>
</dbReference>
<accession>A0ABD6ELT5</accession>
<dbReference type="PROSITE" id="PS50904">
    <property type="entry name" value="PRELI_MSF1"/>
    <property type="match status" value="1"/>
</dbReference>
<evidence type="ECO:0000313" key="3">
    <source>
        <dbReference type="Proteomes" id="UP001608902"/>
    </source>
</evidence>
<dbReference type="EMBL" id="JBGFUD010002374">
    <property type="protein sequence ID" value="MFH4977527.1"/>
    <property type="molecule type" value="Genomic_DNA"/>
</dbReference>
<feature type="domain" description="PRELI/MSF1" evidence="1">
    <location>
        <begin position="1"/>
        <end position="171"/>
    </location>
</feature>
<name>A0ABD6ELT5_9BILA</name>
<evidence type="ECO:0000259" key="1">
    <source>
        <dbReference type="PROSITE" id="PS50904"/>
    </source>
</evidence>
<dbReference type="InterPro" id="IPR037365">
    <property type="entry name" value="Slowmo/Ups"/>
</dbReference>
<dbReference type="Proteomes" id="UP001608902">
    <property type="component" value="Unassembled WGS sequence"/>
</dbReference>
<gene>
    <name evidence="2" type="ORF">AB6A40_004236</name>
</gene>
<comment type="caution">
    <text evidence="2">The sequence shown here is derived from an EMBL/GenBank/DDBJ whole genome shotgun (WGS) entry which is preliminary data.</text>
</comment>
<proteinExistence type="predicted"/>
<reference evidence="2 3" key="1">
    <citation type="submission" date="2024-08" db="EMBL/GenBank/DDBJ databases">
        <title>Gnathostoma spinigerum genome.</title>
        <authorList>
            <person name="Gonzalez-Bertolin B."/>
            <person name="Monzon S."/>
            <person name="Zaballos A."/>
            <person name="Jimenez P."/>
            <person name="Dekumyoy P."/>
            <person name="Varona S."/>
            <person name="Cuesta I."/>
            <person name="Sumanam S."/>
            <person name="Adisakwattana P."/>
            <person name="Gasser R.B."/>
            <person name="Hernandez-Gonzalez A."/>
            <person name="Young N.D."/>
            <person name="Perteguer M.J."/>
        </authorList>
    </citation>
    <scope>NUCLEOTIDE SEQUENCE [LARGE SCALE GENOMIC DNA]</scope>
    <source>
        <strain evidence="2">AL3</strain>
        <tissue evidence="2">Liver</tissue>
    </source>
</reference>
<organism evidence="2 3">
    <name type="scientific">Gnathostoma spinigerum</name>
    <dbReference type="NCBI Taxonomy" id="75299"/>
    <lineage>
        <taxon>Eukaryota</taxon>
        <taxon>Metazoa</taxon>
        <taxon>Ecdysozoa</taxon>
        <taxon>Nematoda</taxon>
        <taxon>Chromadorea</taxon>
        <taxon>Rhabditida</taxon>
        <taxon>Spirurina</taxon>
        <taxon>Gnathostomatomorpha</taxon>
        <taxon>Gnathostomatoidea</taxon>
        <taxon>Gnathostomatidae</taxon>
        <taxon>Gnathostoma</taxon>
    </lineage>
</organism>
<dbReference type="Pfam" id="PF04707">
    <property type="entry name" value="PRELI"/>
    <property type="match status" value="1"/>
</dbReference>